<dbReference type="Proteomes" id="UP000198379">
    <property type="component" value="Unassembled WGS sequence"/>
</dbReference>
<keyword evidence="2" id="KW-1185">Reference proteome</keyword>
<sequence length="640" mass="73996">MSYITIKNDEQKNYGLVRKTDLNLRAKYPELQTFIYQTSDDSFIIYIKNRKVDFGTIEEEFEKSIKPIFLPVAISTRKPKGKTKLIPSLEDRDIPKGMQGVLMPMSRWADMLMSKFPHINFYKITDEQGILNIHIANYWIEQNGIRKKQFLTRFQEGNLIDFLKRYQSGLEFRIHIDELESPPTQQNGFSKDEAAVYYCNHIVRNKPKFIQRDESIWYDNINAIYEGNFRKNGLFFLNENEYACYIDFSVFPNVDLRYCILLYQRIFLSPPIIKNMDEWFKQLSIKRSDFLELILRERITLILVQDISRYDRKFLDEVFALKPDAIVSRRAVACLQQCDIVETADNYLFGDGISIKELKFISEIVAKKSKMDASILFKTLTWPITAKRESFDVLQLGGILSASVYGVNKIIDNPPQGNISESSEFMLNVFSYAAHLSNSLNATYFPVKGQDGFTDATYTETMGTLLNFYKRATINSLKDFVDGEQQLIKGNTLIEPIELIKMNDYIPILELEEVLSKEIVYPNSKRLLETLAGLNPEEQKQKVEVYNTEVQKFLKSQRKTGVIIDLSAQTLNLAIGVASGVPTGPMLFVLKLLGKKTLRSLNPVRGLMEKIELALNQDEKDTMNIHYLSRINRVAKLKEY</sequence>
<name>A0A238VW18_9FLAO</name>
<organism evidence="1 2">
    <name type="scientific">Dokdonia pacifica</name>
    <dbReference type="NCBI Taxonomy" id="1627892"/>
    <lineage>
        <taxon>Bacteria</taxon>
        <taxon>Pseudomonadati</taxon>
        <taxon>Bacteroidota</taxon>
        <taxon>Flavobacteriia</taxon>
        <taxon>Flavobacteriales</taxon>
        <taxon>Flavobacteriaceae</taxon>
        <taxon>Dokdonia</taxon>
    </lineage>
</organism>
<dbReference type="EMBL" id="FZNY01000001">
    <property type="protein sequence ID" value="SNR38500.1"/>
    <property type="molecule type" value="Genomic_DNA"/>
</dbReference>
<gene>
    <name evidence="1" type="ORF">SAMN06265376_101431</name>
</gene>
<accession>A0A238VW18</accession>
<dbReference type="OrthoDB" id="1393305at2"/>
<protein>
    <submittedName>
        <fullName evidence="1">Uncharacterized protein</fullName>
    </submittedName>
</protein>
<proteinExistence type="predicted"/>
<evidence type="ECO:0000313" key="2">
    <source>
        <dbReference type="Proteomes" id="UP000198379"/>
    </source>
</evidence>
<dbReference type="AlphaFoldDB" id="A0A238VW18"/>
<evidence type="ECO:0000313" key="1">
    <source>
        <dbReference type="EMBL" id="SNR38500.1"/>
    </source>
</evidence>
<reference evidence="1 2" key="1">
    <citation type="submission" date="2017-06" db="EMBL/GenBank/DDBJ databases">
        <authorList>
            <person name="Kim H.J."/>
            <person name="Triplett B.A."/>
        </authorList>
    </citation>
    <scope>NUCLEOTIDE SEQUENCE [LARGE SCALE GENOMIC DNA]</scope>
    <source>
        <strain evidence="1 2">DSM 25597</strain>
    </source>
</reference>
<dbReference type="RefSeq" id="WP_089369774.1">
    <property type="nucleotide sequence ID" value="NZ_BMEP01000002.1"/>
</dbReference>